<sequence length="157" mass="19045">MYLLNATLVGVYSQIPQCGQIFYFVQYISYIMFASEYNRIIYISHELKFFQKVVQVYMEQCSGNGGSLRKFVFVTRYQKYEKKLNYKRFIKCFKYFIRAKIKKMKELQNNLYIKNPIRLYLKIKLHLKIILHRDNKKKKQSSKIVIVQQLMVLLPKK</sequence>
<name>A0A8S1RR53_9CILI</name>
<protein>
    <submittedName>
        <fullName evidence="1">Uncharacterized protein</fullName>
    </submittedName>
</protein>
<organism evidence="1 2">
    <name type="scientific">Paramecium sonneborni</name>
    <dbReference type="NCBI Taxonomy" id="65129"/>
    <lineage>
        <taxon>Eukaryota</taxon>
        <taxon>Sar</taxon>
        <taxon>Alveolata</taxon>
        <taxon>Ciliophora</taxon>
        <taxon>Intramacronucleata</taxon>
        <taxon>Oligohymenophorea</taxon>
        <taxon>Peniculida</taxon>
        <taxon>Parameciidae</taxon>
        <taxon>Paramecium</taxon>
    </lineage>
</organism>
<comment type="caution">
    <text evidence="1">The sequence shown here is derived from an EMBL/GenBank/DDBJ whole genome shotgun (WGS) entry which is preliminary data.</text>
</comment>
<gene>
    <name evidence="1" type="ORF">PSON_ATCC_30995.1.T2210009</name>
</gene>
<keyword evidence="2" id="KW-1185">Reference proteome</keyword>
<dbReference type="AlphaFoldDB" id="A0A8S1RR53"/>
<dbReference type="Proteomes" id="UP000692954">
    <property type="component" value="Unassembled WGS sequence"/>
</dbReference>
<evidence type="ECO:0000313" key="1">
    <source>
        <dbReference type="EMBL" id="CAD8129395.1"/>
    </source>
</evidence>
<dbReference type="EMBL" id="CAJJDN010000221">
    <property type="protein sequence ID" value="CAD8129395.1"/>
    <property type="molecule type" value="Genomic_DNA"/>
</dbReference>
<reference evidence="1" key="1">
    <citation type="submission" date="2021-01" db="EMBL/GenBank/DDBJ databases">
        <authorList>
            <consortium name="Genoscope - CEA"/>
            <person name="William W."/>
        </authorList>
    </citation>
    <scope>NUCLEOTIDE SEQUENCE</scope>
</reference>
<proteinExistence type="predicted"/>
<evidence type="ECO:0000313" key="2">
    <source>
        <dbReference type="Proteomes" id="UP000692954"/>
    </source>
</evidence>
<accession>A0A8S1RR53</accession>